<dbReference type="SMART" id="SM01208">
    <property type="entry name" value="G5"/>
    <property type="match status" value="1"/>
</dbReference>
<reference evidence="5" key="2">
    <citation type="submission" date="2014-05" db="EMBL/GenBank/DDBJ databases">
        <title>Draft genome sequence of Virgibacillus massiliensis Vm-5.</title>
        <authorList>
            <person name="Khelaifia S."/>
            <person name="Croce O."/>
            <person name="Lagier J.C."/>
            <person name="Raoult D."/>
        </authorList>
    </citation>
    <scope>NUCLEOTIDE SEQUENCE [LARGE SCALE GENOMIC DNA]</scope>
    <source>
        <strain evidence="5">Vm-5</strain>
    </source>
</reference>
<dbReference type="PANTHER" id="PTHR21666">
    <property type="entry name" value="PEPTIDASE-RELATED"/>
    <property type="match status" value="1"/>
</dbReference>
<evidence type="ECO:0000256" key="1">
    <source>
        <dbReference type="ARBA" id="ARBA00022729"/>
    </source>
</evidence>
<dbReference type="RefSeq" id="WP_051738985.1">
    <property type="nucleotide sequence ID" value="NZ_BNER01000001.1"/>
</dbReference>
<sequence length="479" mass="53223">MGIGKDKKKNNKKASTGFHIKVLTGFILATIFTVTTVYAAEDLDTVYHVYIDGEHIGKVANEKVVDDAIDQKMAKAKTDNHTSLQPKQKISVISEKVFNPTFDHERVLHSIKADVTIIADAVELNIGGESVGYYTDRETAEQVVRNYVTTFVDEKNLQALASKEEDNLESSNRGDKQVTDVTISEDIDYKEKQVTPDRLSTLEQGIERLRKGMTEEKVHKVNKGEALSEIAENYNLSNKKLMDLNASLEEKSVLKIDQEITVNEQKPIAEVIVTETQLQEEKVEYETDIITSGELYKGEEKTKQEGKDGEKEVLYETETRNGNQVNKEVLNETTTEEPQKEIIIKGTKELPSRGTGELEWPAVGGQITSHMGERWGKKHKGIDIAGTSDRTIKAADNGTVVSAGFDDGGYGNKVIINHNNGMKTIYAHLSSLSVNKGDTIEKGSKIGVMGSTGNSTGVHLHFEVYKDDQRENPIDYVQN</sequence>
<dbReference type="Gene3D" id="2.70.70.10">
    <property type="entry name" value="Glucose Permease (Domain IIA)"/>
    <property type="match status" value="1"/>
</dbReference>
<keyword evidence="5" id="KW-1185">Reference proteome</keyword>
<dbReference type="Gene3D" id="2.20.230.10">
    <property type="entry name" value="Resuscitation-promoting factor rpfb"/>
    <property type="match status" value="1"/>
</dbReference>
<dbReference type="EMBL" id="CCDP010000001">
    <property type="protein sequence ID" value="CDQ37879.1"/>
    <property type="molecule type" value="Genomic_DNA"/>
</dbReference>
<dbReference type="SMART" id="SM00257">
    <property type="entry name" value="LysM"/>
    <property type="match status" value="1"/>
</dbReference>
<name>A0A024Q5Y0_9BACI</name>
<dbReference type="STRING" id="1462526.BN990_00144"/>
<proteinExistence type="predicted"/>
<dbReference type="InterPro" id="IPR011055">
    <property type="entry name" value="Dup_hybrid_motif"/>
</dbReference>
<dbReference type="Pfam" id="PF01476">
    <property type="entry name" value="LysM"/>
    <property type="match status" value="1"/>
</dbReference>
<feature type="domain" description="LysM" evidence="3">
    <location>
        <begin position="217"/>
        <end position="262"/>
    </location>
</feature>
<dbReference type="CDD" id="cd00118">
    <property type="entry name" value="LysM"/>
    <property type="match status" value="1"/>
</dbReference>
<dbReference type="eggNOG" id="COG0739">
    <property type="taxonomic scope" value="Bacteria"/>
</dbReference>
<protein>
    <submittedName>
        <fullName evidence="4">Murein hydrolase activator NlpD</fullName>
    </submittedName>
</protein>
<dbReference type="InterPro" id="IPR036779">
    <property type="entry name" value="LysM_dom_sf"/>
</dbReference>
<evidence type="ECO:0000259" key="2">
    <source>
        <dbReference type="PROSITE" id="PS51109"/>
    </source>
</evidence>
<dbReference type="GO" id="GO:0004222">
    <property type="term" value="F:metalloendopeptidase activity"/>
    <property type="evidence" value="ECO:0007669"/>
    <property type="project" value="TreeGrafter"/>
</dbReference>
<feature type="domain" description="G5" evidence="2">
    <location>
        <begin position="268"/>
        <end position="349"/>
    </location>
</feature>
<dbReference type="CDD" id="cd12797">
    <property type="entry name" value="M23_peptidase"/>
    <property type="match status" value="1"/>
</dbReference>
<dbReference type="SUPFAM" id="SSF54106">
    <property type="entry name" value="LysM domain"/>
    <property type="match status" value="1"/>
</dbReference>
<dbReference type="Gene3D" id="3.10.350.10">
    <property type="entry name" value="LysM domain"/>
    <property type="match status" value="1"/>
</dbReference>
<evidence type="ECO:0000259" key="3">
    <source>
        <dbReference type="PROSITE" id="PS51782"/>
    </source>
</evidence>
<keyword evidence="4" id="KW-0378">Hydrolase</keyword>
<accession>A0A024Q5Y0</accession>
<dbReference type="Pfam" id="PF07501">
    <property type="entry name" value="G5"/>
    <property type="match status" value="1"/>
</dbReference>
<comment type="caution">
    <text evidence="4">The sequence shown here is derived from an EMBL/GenBank/DDBJ whole genome shotgun (WGS) entry which is preliminary data.</text>
</comment>
<dbReference type="InterPro" id="IPR011098">
    <property type="entry name" value="G5_dom"/>
</dbReference>
<dbReference type="InterPro" id="IPR018392">
    <property type="entry name" value="LysM"/>
</dbReference>
<dbReference type="SUPFAM" id="SSF51261">
    <property type="entry name" value="Duplicated hybrid motif"/>
    <property type="match status" value="1"/>
</dbReference>
<dbReference type="Pfam" id="PF01551">
    <property type="entry name" value="Peptidase_M23"/>
    <property type="match status" value="1"/>
</dbReference>
<dbReference type="InterPro" id="IPR050570">
    <property type="entry name" value="Cell_wall_metabolism_enzyme"/>
</dbReference>
<reference evidence="4 5" key="1">
    <citation type="submission" date="2014-03" db="EMBL/GenBank/DDBJ databases">
        <authorList>
            <person name="Urmite Genomes U."/>
        </authorList>
    </citation>
    <scope>NUCLEOTIDE SEQUENCE [LARGE SCALE GENOMIC DNA]</scope>
    <source>
        <strain evidence="4 5">Vm-5</strain>
    </source>
</reference>
<evidence type="ECO:0000313" key="5">
    <source>
        <dbReference type="Proteomes" id="UP000028875"/>
    </source>
</evidence>
<organism evidence="4 5">
    <name type="scientific">Virgibacillus massiliensis</name>
    <dbReference type="NCBI Taxonomy" id="1462526"/>
    <lineage>
        <taxon>Bacteria</taxon>
        <taxon>Bacillati</taxon>
        <taxon>Bacillota</taxon>
        <taxon>Bacilli</taxon>
        <taxon>Bacillales</taxon>
        <taxon>Bacillaceae</taxon>
        <taxon>Virgibacillus</taxon>
    </lineage>
</organism>
<dbReference type="PANTHER" id="PTHR21666:SF270">
    <property type="entry name" value="MUREIN HYDROLASE ACTIVATOR ENVC"/>
    <property type="match status" value="1"/>
</dbReference>
<dbReference type="Proteomes" id="UP000028875">
    <property type="component" value="Unassembled WGS sequence"/>
</dbReference>
<dbReference type="AlphaFoldDB" id="A0A024Q5Y0"/>
<keyword evidence="1" id="KW-0732">Signal</keyword>
<gene>
    <name evidence="4" type="primary">nlpD</name>
    <name evidence="4" type="ORF">BN990_00144</name>
</gene>
<dbReference type="PROSITE" id="PS51782">
    <property type="entry name" value="LYSM"/>
    <property type="match status" value="1"/>
</dbReference>
<dbReference type="InterPro" id="IPR016047">
    <property type="entry name" value="M23ase_b-sheet_dom"/>
</dbReference>
<dbReference type="OrthoDB" id="9805070at2"/>
<evidence type="ECO:0000313" key="4">
    <source>
        <dbReference type="EMBL" id="CDQ37879.1"/>
    </source>
</evidence>
<dbReference type="PROSITE" id="PS51109">
    <property type="entry name" value="G5"/>
    <property type="match status" value="1"/>
</dbReference>